<protein>
    <submittedName>
        <fullName evidence="2">Uncharacterized protein</fullName>
    </submittedName>
</protein>
<feature type="region of interest" description="Disordered" evidence="1">
    <location>
        <begin position="17"/>
        <end position="39"/>
    </location>
</feature>
<dbReference type="EMBL" id="JAGYWB010000003">
    <property type="protein sequence ID" value="KAI0527206.1"/>
    <property type="molecule type" value="Genomic_DNA"/>
</dbReference>
<sequence length="84" mass="9382">MILQMIINDLDKSNLINQTQNPDHIQNPDSNPKSKGPVLKTFFRNFSNTSKPSQLTSDSESVSCILMGHISRGNPPNLSPFRDL</sequence>
<evidence type="ECO:0000313" key="3">
    <source>
        <dbReference type="Proteomes" id="UP000829196"/>
    </source>
</evidence>
<feature type="compositionally biased region" description="Polar residues" evidence="1">
    <location>
        <begin position="17"/>
        <end position="33"/>
    </location>
</feature>
<dbReference type="Proteomes" id="UP000829196">
    <property type="component" value="Unassembled WGS sequence"/>
</dbReference>
<reference evidence="2" key="1">
    <citation type="journal article" date="2022" name="Front. Genet.">
        <title>Chromosome-Scale Assembly of the Dendrobium nobile Genome Provides Insights Into the Molecular Mechanism of the Biosynthesis of the Medicinal Active Ingredient of Dendrobium.</title>
        <authorList>
            <person name="Xu Q."/>
            <person name="Niu S.-C."/>
            <person name="Li K.-L."/>
            <person name="Zheng P.-J."/>
            <person name="Zhang X.-J."/>
            <person name="Jia Y."/>
            <person name="Liu Y."/>
            <person name="Niu Y.-X."/>
            <person name="Yu L.-H."/>
            <person name="Chen D.-F."/>
            <person name="Zhang G.-Q."/>
        </authorList>
    </citation>
    <scope>NUCLEOTIDE SEQUENCE</scope>
    <source>
        <tissue evidence="2">Leaf</tissue>
    </source>
</reference>
<evidence type="ECO:0000256" key="1">
    <source>
        <dbReference type="SAM" id="MobiDB-lite"/>
    </source>
</evidence>
<proteinExistence type="predicted"/>
<comment type="caution">
    <text evidence="2">The sequence shown here is derived from an EMBL/GenBank/DDBJ whole genome shotgun (WGS) entry which is preliminary data.</text>
</comment>
<keyword evidence="3" id="KW-1185">Reference proteome</keyword>
<organism evidence="2 3">
    <name type="scientific">Dendrobium nobile</name>
    <name type="common">Orchid</name>
    <dbReference type="NCBI Taxonomy" id="94219"/>
    <lineage>
        <taxon>Eukaryota</taxon>
        <taxon>Viridiplantae</taxon>
        <taxon>Streptophyta</taxon>
        <taxon>Embryophyta</taxon>
        <taxon>Tracheophyta</taxon>
        <taxon>Spermatophyta</taxon>
        <taxon>Magnoliopsida</taxon>
        <taxon>Liliopsida</taxon>
        <taxon>Asparagales</taxon>
        <taxon>Orchidaceae</taxon>
        <taxon>Epidendroideae</taxon>
        <taxon>Malaxideae</taxon>
        <taxon>Dendrobiinae</taxon>
        <taxon>Dendrobium</taxon>
    </lineage>
</organism>
<evidence type="ECO:0000313" key="2">
    <source>
        <dbReference type="EMBL" id="KAI0527206.1"/>
    </source>
</evidence>
<dbReference type="AlphaFoldDB" id="A0A8T3C870"/>
<accession>A0A8T3C870</accession>
<name>A0A8T3C870_DENNO</name>
<gene>
    <name evidence="2" type="ORF">KFK09_002805</name>
</gene>